<dbReference type="EMBL" id="CP117811">
    <property type="protein sequence ID" value="WDE96971.1"/>
    <property type="molecule type" value="Genomic_DNA"/>
</dbReference>
<reference evidence="4 8" key="1">
    <citation type="submission" date="2023-02" db="EMBL/GenBank/DDBJ databases">
        <title>Genome sequence of Lentisphaera profundi SAORIC-696.</title>
        <authorList>
            <person name="Kim e."/>
            <person name="Cho J.-C."/>
            <person name="Choi A."/>
            <person name="Kang I."/>
        </authorList>
    </citation>
    <scope>NUCLEOTIDE SEQUENCE [LARGE SCALE GENOMIC DNA]</scope>
    <source>
        <strain evidence="4 8">SAORIC-696</strain>
    </source>
</reference>
<protein>
    <recommendedName>
        <fullName evidence="1">DUF6788 domain-containing protein</fullName>
    </recommendedName>
</protein>
<evidence type="ECO:0000313" key="7">
    <source>
        <dbReference type="EMBL" id="WDE99405.1"/>
    </source>
</evidence>
<dbReference type="EMBL" id="CP117811">
    <property type="protein sequence ID" value="WDE96822.1"/>
    <property type="molecule type" value="Genomic_DNA"/>
</dbReference>
<proteinExistence type="predicted"/>
<evidence type="ECO:0000313" key="3">
    <source>
        <dbReference type="EMBL" id="WDE96971.1"/>
    </source>
</evidence>
<feature type="domain" description="DUF6788" evidence="1">
    <location>
        <begin position="6"/>
        <end position="77"/>
    </location>
</feature>
<dbReference type="InterPro" id="IPR046738">
    <property type="entry name" value="DUF6788"/>
</dbReference>
<accession>A0ABY7VZR6</accession>
<dbReference type="EMBL" id="CP117812">
    <property type="protein sequence ID" value="WDE98678.1"/>
    <property type="molecule type" value="Genomic_DNA"/>
</dbReference>
<evidence type="ECO:0000259" key="1">
    <source>
        <dbReference type="Pfam" id="PF20586"/>
    </source>
</evidence>
<dbReference type="Proteomes" id="UP001214250">
    <property type="component" value="Chromosome 2"/>
</dbReference>
<dbReference type="Pfam" id="PF20586">
    <property type="entry name" value="DUF6788"/>
    <property type="match status" value="1"/>
</dbReference>
<evidence type="ECO:0000313" key="6">
    <source>
        <dbReference type="EMBL" id="WDE98981.1"/>
    </source>
</evidence>
<dbReference type="EMBL" id="CP117812">
    <property type="protein sequence ID" value="WDE98214.1"/>
    <property type="molecule type" value="Genomic_DNA"/>
</dbReference>
<evidence type="ECO:0000313" key="2">
    <source>
        <dbReference type="EMBL" id="WDE96822.1"/>
    </source>
</evidence>
<evidence type="ECO:0000313" key="5">
    <source>
        <dbReference type="EMBL" id="WDE98678.1"/>
    </source>
</evidence>
<organism evidence="4 8">
    <name type="scientific">Lentisphaera profundi</name>
    <dbReference type="NCBI Taxonomy" id="1658616"/>
    <lineage>
        <taxon>Bacteria</taxon>
        <taxon>Pseudomonadati</taxon>
        <taxon>Lentisphaerota</taxon>
        <taxon>Lentisphaeria</taxon>
        <taxon>Lentisphaerales</taxon>
        <taxon>Lentisphaeraceae</taxon>
        <taxon>Lentisphaera</taxon>
    </lineage>
</organism>
<dbReference type="RefSeq" id="WP_274150887.1">
    <property type="nucleotide sequence ID" value="NZ_CP117811.1"/>
</dbReference>
<keyword evidence="8" id="KW-1185">Reference proteome</keyword>
<dbReference type="EMBL" id="CP117812">
    <property type="protein sequence ID" value="WDE98981.1"/>
    <property type="molecule type" value="Genomic_DNA"/>
</dbReference>
<dbReference type="EMBL" id="CP117812">
    <property type="protein sequence ID" value="WDE99405.1"/>
    <property type="molecule type" value="Genomic_DNA"/>
</dbReference>
<dbReference type="Proteomes" id="UP001214250">
    <property type="component" value="Chromosome 1"/>
</dbReference>
<evidence type="ECO:0000313" key="8">
    <source>
        <dbReference type="Proteomes" id="UP001214250"/>
    </source>
</evidence>
<name>A0ABY7VZR6_9BACT</name>
<sequence>MSKTDQEIKARIERIKQEISELGELRPGSISQQYNVCGNPSCKCKDKQDPQKHGPYHKLSYRRKGKGYTQFIKEADLHNVSEQIHNYKKLKQLTGEWIDLSLELLALQKSV</sequence>
<gene>
    <name evidence="2" type="ORF">PQO03_02455</name>
    <name evidence="3" type="ORF">PQO03_03225</name>
    <name evidence="5" type="ORF">PQO03_12605</name>
    <name evidence="6" type="ORF">PQO03_14175</name>
    <name evidence="7" type="ORF">PQO03_16330</name>
    <name evidence="4" type="ORF">PQO03_20570</name>
</gene>
<evidence type="ECO:0000313" key="4">
    <source>
        <dbReference type="EMBL" id="WDE98214.1"/>
    </source>
</evidence>